<dbReference type="RefSeq" id="WP_093198574.1">
    <property type="nucleotide sequence ID" value="NZ_FNGS01000002.1"/>
</dbReference>
<sequence length="148" mass="17129">MEQNRFRLDEIPKAGPPKTPDHYFEDLPQRIQARIQEKQKAEKVFSIRWSPRRTWMSVGAAAVVAVLTYFSWPTRQDSIGTESLSQVRADDIISYLKQQQNLSLQDLSDAAQNQYFLDSLNARPLQNLKVSRKDILDQVPIEDLEDII</sequence>
<dbReference type="OrthoDB" id="893763at2"/>
<accession>A0A1G9KEQ5</accession>
<dbReference type="EMBL" id="FNGS01000002">
    <property type="protein sequence ID" value="SDL48092.1"/>
    <property type="molecule type" value="Genomic_DNA"/>
</dbReference>
<evidence type="ECO:0000313" key="3">
    <source>
        <dbReference type="Proteomes" id="UP000198901"/>
    </source>
</evidence>
<organism evidence="2 3">
    <name type="scientific">Siphonobacter aquaeclarae</name>
    <dbReference type="NCBI Taxonomy" id="563176"/>
    <lineage>
        <taxon>Bacteria</taxon>
        <taxon>Pseudomonadati</taxon>
        <taxon>Bacteroidota</taxon>
        <taxon>Cytophagia</taxon>
        <taxon>Cytophagales</taxon>
        <taxon>Cytophagaceae</taxon>
        <taxon>Siphonobacter</taxon>
    </lineage>
</organism>
<dbReference type="AlphaFoldDB" id="A0A1G9KEQ5"/>
<dbReference type="Proteomes" id="UP000198901">
    <property type="component" value="Unassembled WGS sequence"/>
</dbReference>
<keyword evidence="3" id="KW-1185">Reference proteome</keyword>
<name>A0A1G9KEQ5_9BACT</name>
<dbReference type="STRING" id="563176.SAMN04488090_0990"/>
<gene>
    <name evidence="2" type="ORF">SAMN04488090_0990</name>
</gene>
<evidence type="ECO:0000256" key="1">
    <source>
        <dbReference type="SAM" id="MobiDB-lite"/>
    </source>
</evidence>
<feature type="compositionally biased region" description="Basic and acidic residues" evidence="1">
    <location>
        <begin position="1"/>
        <end position="12"/>
    </location>
</feature>
<evidence type="ECO:0000313" key="2">
    <source>
        <dbReference type="EMBL" id="SDL48092.1"/>
    </source>
</evidence>
<reference evidence="2 3" key="1">
    <citation type="submission" date="2016-10" db="EMBL/GenBank/DDBJ databases">
        <authorList>
            <person name="de Groot N.N."/>
        </authorList>
    </citation>
    <scope>NUCLEOTIDE SEQUENCE [LARGE SCALE GENOMIC DNA]</scope>
    <source>
        <strain evidence="2 3">DSM 21668</strain>
    </source>
</reference>
<proteinExistence type="predicted"/>
<feature type="region of interest" description="Disordered" evidence="1">
    <location>
        <begin position="1"/>
        <end position="20"/>
    </location>
</feature>
<protein>
    <submittedName>
        <fullName evidence="2">Uncharacterized protein</fullName>
    </submittedName>
</protein>